<proteinExistence type="predicted"/>
<keyword evidence="2" id="KW-1185">Reference proteome</keyword>
<protein>
    <submittedName>
        <fullName evidence="1">Uncharacterized protein</fullName>
    </submittedName>
</protein>
<gene>
    <name evidence="1" type="ORF">H4S07_006591</name>
</gene>
<comment type="caution">
    <text evidence="1">The sequence shown here is derived from an EMBL/GenBank/DDBJ whole genome shotgun (WGS) entry which is preliminary data.</text>
</comment>
<evidence type="ECO:0000313" key="2">
    <source>
        <dbReference type="Proteomes" id="UP001140096"/>
    </source>
</evidence>
<dbReference type="EMBL" id="JANBUP010004037">
    <property type="protein sequence ID" value="KAJ2795032.1"/>
    <property type="molecule type" value="Genomic_DNA"/>
</dbReference>
<sequence>MSSTYRPQVIAEVKSKPVDVDYAGKVLNRLLNQEAGLQSAPSSTIQQLQQLAKAVDQLTQPASDDDESI</sequence>
<name>A0ACC1KUV6_9FUNG</name>
<reference evidence="1" key="1">
    <citation type="submission" date="2022-07" db="EMBL/GenBank/DDBJ databases">
        <title>Phylogenomic reconstructions and comparative analyses of Kickxellomycotina fungi.</title>
        <authorList>
            <person name="Reynolds N.K."/>
            <person name="Stajich J.E."/>
            <person name="Barry K."/>
            <person name="Grigoriev I.V."/>
            <person name="Crous P."/>
            <person name="Smith M.E."/>
        </authorList>
    </citation>
    <scope>NUCLEOTIDE SEQUENCE</scope>
    <source>
        <strain evidence="1">CBS 102833</strain>
    </source>
</reference>
<organism evidence="1 2">
    <name type="scientific">Coemansia furcata</name>
    <dbReference type="NCBI Taxonomy" id="417177"/>
    <lineage>
        <taxon>Eukaryota</taxon>
        <taxon>Fungi</taxon>
        <taxon>Fungi incertae sedis</taxon>
        <taxon>Zoopagomycota</taxon>
        <taxon>Kickxellomycotina</taxon>
        <taxon>Kickxellomycetes</taxon>
        <taxon>Kickxellales</taxon>
        <taxon>Kickxellaceae</taxon>
        <taxon>Coemansia</taxon>
    </lineage>
</organism>
<evidence type="ECO:0000313" key="1">
    <source>
        <dbReference type="EMBL" id="KAJ2795032.1"/>
    </source>
</evidence>
<dbReference type="Proteomes" id="UP001140096">
    <property type="component" value="Unassembled WGS sequence"/>
</dbReference>
<accession>A0ACC1KUV6</accession>